<dbReference type="Gene3D" id="2.60.40.150">
    <property type="entry name" value="C2 domain"/>
    <property type="match status" value="1"/>
</dbReference>
<dbReference type="InterPro" id="IPR035892">
    <property type="entry name" value="C2_domain_sf"/>
</dbReference>
<protein>
    <recommendedName>
        <fullName evidence="2">C2 domain-containing protein</fullName>
    </recommendedName>
</protein>
<gene>
    <name evidence="3" type="ORF">D9615_009871</name>
</gene>
<proteinExistence type="predicted"/>
<accession>A0A8H5LX77</accession>
<dbReference type="PROSITE" id="PS50004">
    <property type="entry name" value="C2"/>
    <property type="match status" value="1"/>
</dbReference>
<dbReference type="Proteomes" id="UP000565441">
    <property type="component" value="Unassembled WGS sequence"/>
</dbReference>
<name>A0A8H5LX77_9AGAR</name>
<evidence type="ECO:0000313" key="3">
    <source>
        <dbReference type="EMBL" id="KAF5372684.1"/>
    </source>
</evidence>
<evidence type="ECO:0000256" key="1">
    <source>
        <dbReference type="ARBA" id="ARBA00022737"/>
    </source>
</evidence>
<dbReference type="SMART" id="SM00239">
    <property type="entry name" value="C2"/>
    <property type="match status" value="1"/>
</dbReference>
<comment type="caution">
    <text evidence="3">The sequence shown here is derived from an EMBL/GenBank/DDBJ whole genome shotgun (WGS) entry which is preliminary data.</text>
</comment>
<dbReference type="InterPro" id="IPR056884">
    <property type="entry name" value="NPHP3-like_N"/>
</dbReference>
<feature type="domain" description="C2" evidence="2">
    <location>
        <begin position="1"/>
        <end position="103"/>
    </location>
</feature>
<organism evidence="3 4">
    <name type="scientific">Tricholomella constricta</name>
    <dbReference type="NCBI Taxonomy" id="117010"/>
    <lineage>
        <taxon>Eukaryota</taxon>
        <taxon>Fungi</taxon>
        <taxon>Dikarya</taxon>
        <taxon>Basidiomycota</taxon>
        <taxon>Agaricomycotina</taxon>
        <taxon>Agaricomycetes</taxon>
        <taxon>Agaricomycetidae</taxon>
        <taxon>Agaricales</taxon>
        <taxon>Tricholomatineae</taxon>
        <taxon>Lyophyllaceae</taxon>
        <taxon>Tricholomella</taxon>
    </lineage>
</organism>
<evidence type="ECO:0000259" key="2">
    <source>
        <dbReference type="PROSITE" id="PS50004"/>
    </source>
</evidence>
<evidence type="ECO:0000313" key="4">
    <source>
        <dbReference type="Proteomes" id="UP000565441"/>
    </source>
</evidence>
<sequence length="416" mass="45633">MEPFKSPENVQITVIKAEGLPQVGIRTADCKVSITVGLDSKVTQRVKSANPVWNEAFFFAADPGSKVTIQILHEKRKKKSKVIAEAVTSVKSEVLQAGIVALDENVPLKPLVLAIFHRRPTLILSFSVASPKDARAPDAREATTAALTLKDLEAPLSAASARSPPNQKFSEIIGNLKQFINLASAIAEVHPYAKAVWTLLTSGSTILIEQYERDARIQGLWATVLETLDFMKDAEALRDVRSLTGTVQAMMEQLRECLVYLTEYWGRSKADIMVKAVFSAKDDTIIQGFTDTFAQLKVQFDQRINLQQWKIIQATGDQVAMISNKIDVLVRVTEDGQLKDLLATDLHTHWSSTCLSGTREKLLSEIMSWAQSDSSPSMLWLSGAAGTGKSSVAGSVAEILKSKKILGAFVGFRRDC</sequence>
<dbReference type="AlphaFoldDB" id="A0A8H5LX77"/>
<dbReference type="Pfam" id="PF24883">
    <property type="entry name" value="NPHP3_N"/>
    <property type="match status" value="1"/>
</dbReference>
<keyword evidence="1" id="KW-0677">Repeat</keyword>
<dbReference type="EMBL" id="JAACJP010000042">
    <property type="protein sequence ID" value="KAF5372684.1"/>
    <property type="molecule type" value="Genomic_DNA"/>
</dbReference>
<dbReference type="InterPro" id="IPR000008">
    <property type="entry name" value="C2_dom"/>
</dbReference>
<keyword evidence="4" id="KW-1185">Reference proteome</keyword>
<reference evidence="3 4" key="1">
    <citation type="journal article" date="2020" name="ISME J.">
        <title>Uncovering the hidden diversity of litter-decomposition mechanisms in mushroom-forming fungi.</title>
        <authorList>
            <person name="Floudas D."/>
            <person name="Bentzer J."/>
            <person name="Ahren D."/>
            <person name="Johansson T."/>
            <person name="Persson P."/>
            <person name="Tunlid A."/>
        </authorList>
    </citation>
    <scope>NUCLEOTIDE SEQUENCE [LARGE SCALE GENOMIC DNA]</scope>
    <source>
        <strain evidence="3 4">CBS 661.87</strain>
    </source>
</reference>
<dbReference type="Pfam" id="PF00168">
    <property type="entry name" value="C2"/>
    <property type="match status" value="1"/>
</dbReference>
<dbReference type="OrthoDB" id="9976063at2759"/>
<dbReference type="SUPFAM" id="SSF49562">
    <property type="entry name" value="C2 domain (Calcium/lipid-binding domain, CaLB)"/>
    <property type="match status" value="1"/>
</dbReference>